<dbReference type="Proteomes" id="UP000001784">
    <property type="component" value="Chromosome"/>
</dbReference>
<accession>A0LLD6</accession>
<dbReference type="Gene3D" id="1.10.287.130">
    <property type="match status" value="1"/>
</dbReference>
<dbReference type="Gene3D" id="3.30.450.40">
    <property type="match status" value="1"/>
</dbReference>
<evidence type="ECO:0000256" key="3">
    <source>
        <dbReference type="ARBA" id="ARBA00022553"/>
    </source>
</evidence>
<evidence type="ECO:0000256" key="5">
    <source>
        <dbReference type="ARBA" id="ARBA00022741"/>
    </source>
</evidence>
<evidence type="ECO:0000256" key="8">
    <source>
        <dbReference type="ARBA" id="ARBA00023012"/>
    </source>
</evidence>
<sequence length="540" mass="61507">MRQHHELQILFDISSALHYSPHLQDVLQRALMSILGTLKFKMGAIYLARETSDEQWLLELAAHHGFSATLLNCIQFLSIPTNLMDKYHHQQPVRWFPATKITFTALRERMEEEGIEEIICISLMSQKKVLGLLYVTNDGALQLKPDRSEFLTTIGQQLGVSIQNAQLFDSVERAKSELEISFDAIQHSIFLVDRRMRIYRVNRTSEMVYGKVEDLLGKKYTQILYGKDQPHLECPIWACLWGGQPVQREGPHPRWGGYYHYYAFPVFNPTGSLERVVYYEKDATEARKLEQRLQQTERLKALGTLAAGIAHEIRNPLATINFNTQMLQRELHLDAAQQQMFDDVLKEIRKMDRIVQQVLHFARPREPQFQPNQLNEVVRYCMDMAKAYLVKANVVVCLDTSDGLPSVVMDFSQICQVVMNVIINAIESMPNGGNLTVATERQADPPSLVLQVTDTGTGILEEDKDRIFDPFFTRKPEGTGMGLSISRQILEKHGAFVDVETEPGKGTTFRIIFPLKPVVPQIEPAPEPGDAIMESKPAIQ</sequence>
<keyword evidence="8" id="KW-0902">Two-component regulatory system</keyword>
<keyword evidence="5" id="KW-0547">Nucleotide-binding</keyword>
<dbReference type="InterPro" id="IPR035965">
    <property type="entry name" value="PAS-like_dom_sf"/>
</dbReference>
<gene>
    <name evidence="10" type="ordered locus">Sfum_2560</name>
</gene>
<dbReference type="InterPro" id="IPR036097">
    <property type="entry name" value="HisK_dim/P_sf"/>
</dbReference>
<dbReference type="SMART" id="SM00387">
    <property type="entry name" value="HATPase_c"/>
    <property type="match status" value="1"/>
</dbReference>
<dbReference type="PANTHER" id="PTHR43065:SF10">
    <property type="entry name" value="PEROXIDE STRESS-ACTIVATED HISTIDINE KINASE MAK3"/>
    <property type="match status" value="1"/>
</dbReference>
<dbReference type="InterPro" id="IPR013656">
    <property type="entry name" value="PAS_4"/>
</dbReference>
<dbReference type="InParanoid" id="A0LLD6"/>
<keyword evidence="6 10" id="KW-0418">Kinase</keyword>
<keyword evidence="3" id="KW-0597">Phosphoprotein</keyword>
<dbReference type="Pfam" id="PF00512">
    <property type="entry name" value="HisKA"/>
    <property type="match status" value="1"/>
</dbReference>
<proteinExistence type="predicted"/>
<dbReference type="InterPro" id="IPR036890">
    <property type="entry name" value="HATPase_C_sf"/>
</dbReference>
<dbReference type="SUPFAM" id="SSF55781">
    <property type="entry name" value="GAF domain-like"/>
    <property type="match status" value="1"/>
</dbReference>
<evidence type="ECO:0000256" key="4">
    <source>
        <dbReference type="ARBA" id="ARBA00022679"/>
    </source>
</evidence>
<comment type="catalytic activity">
    <reaction evidence="1">
        <text>ATP + protein L-histidine = ADP + protein N-phospho-L-histidine.</text>
        <dbReference type="EC" id="2.7.13.3"/>
    </reaction>
</comment>
<keyword evidence="11" id="KW-1185">Reference proteome</keyword>
<evidence type="ECO:0000256" key="1">
    <source>
        <dbReference type="ARBA" id="ARBA00000085"/>
    </source>
</evidence>
<dbReference type="PRINTS" id="PR00344">
    <property type="entry name" value="BCTRLSENSOR"/>
</dbReference>
<dbReference type="STRING" id="335543.Sfum_2560"/>
<dbReference type="InterPro" id="IPR003018">
    <property type="entry name" value="GAF"/>
</dbReference>
<dbReference type="InterPro" id="IPR003661">
    <property type="entry name" value="HisK_dim/P_dom"/>
</dbReference>
<organism evidence="10 11">
    <name type="scientific">Syntrophobacter fumaroxidans (strain DSM 10017 / MPOB)</name>
    <dbReference type="NCBI Taxonomy" id="335543"/>
    <lineage>
        <taxon>Bacteria</taxon>
        <taxon>Pseudomonadati</taxon>
        <taxon>Thermodesulfobacteriota</taxon>
        <taxon>Syntrophobacteria</taxon>
        <taxon>Syntrophobacterales</taxon>
        <taxon>Syntrophobacteraceae</taxon>
        <taxon>Syntrophobacter</taxon>
    </lineage>
</organism>
<evidence type="ECO:0000313" key="10">
    <source>
        <dbReference type="EMBL" id="ABK18238.1"/>
    </source>
</evidence>
<dbReference type="AlphaFoldDB" id="A0LLD6"/>
<dbReference type="Pfam" id="PF01590">
    <property type="entry name" value="GAF"/>
    <property type="match status" value="1"/>
</dbReference>
<dbReference type="Gene3D" id="3.30.565.10">
    <property type="entry name" value="Histidine kinase-like ATPase, C-terminal domain"/>
    <property type="match status" value="1"/>
</dbReference>
<dbReference type="eggNOG" id="COG5000">
    <property type="taxonomic scope" value="Bacteria"/>
</dbReference>
<dbReference type="Gene3D" id="3.30.450.20">
    <property type="entry name" value="PAS domain"/>
    <property type="match status" value="1"/>
</dbReference>
<protein>
    <recommendedName>
        <fullName evidence="2">histidine kinase</fullName>
        <ecNumber evidence="2">2.7.13.3</ecNumber>
    </recommendedName>
</protein>
<dbReference type="EC" id="2.7.13.3" evidence="2"/>
<evidence type="ECO:0000256" key="2">
    <source>
        <dbReference type="ARBA" id="ARBA00012438"/>
    </source>
</evidence>
<dbReference type="Pfam" id="PF08448">
    <property type="entry name" value="PAS_4"/>
    <property type="match status" value="1"/>
</dbReference>
<dbReference type="GO" id="GO:0000155">
    <property type="term" value="F:phosphorelay sensor kinase activity"/>
    <property type="evidence" value="ECO:0007669"/>
    <property type="project" value="InterPro"/>
</dbReference>
<dbReference type="SMART" id="SM00065">
    <property type="entry name" value="GAF"/>
    <property type="match status" value="1"/>
</dbReference>
<evidence type="ECO:0000259" key="9">
    <source>
        <dbReference type="PROSITE" id="PS50109"/>
    </source>
</evidence>
<dbReference type="PANTHER" id="PTHR43065">
    <property type="entry name" value="SENSOR HISTIDINE KINASE"/>
    <property type="match status" value="1"/>
</dbReference>
<dbReference type="SUPFAM" id="SSF55785">
    <property type="entry name" value="PYP-like sensor domain (PAS domain)"/>
    <property type="match status" value="1"/>
</dbReference>
<dbReference type="GO" id="GO:0005524">
    <property type="term" value="F:ATP binding"/>
    <property type="evidence" value="ECO:0007669"/>
    <property type="project" value="UniProtKB-KW"/>
</dbReference>
<dbReference type="InterPro" id="IPR000014">
    <property type="entry name" value="PAS"/>
</dbReference>
<keyword evidence="7" id="KW-0067">ATP-binding</keyword>
<dbReference type="HOGENOM" id="CLU_504237_0_0_7"/>
<dbReference type="InterPro" id="IPR003594">
    <property type="entry name" value="HATPase_dom"/>
</dbReference>
<name>A0LLD6_SYNFM</name>
<dbReference type="CDD" id="cd00082">
    <property type="entry name" value="HisKA"/>
    <property type="match status" value="1"/>
</dbReference>
<dbReference type="SMART" id="SM00388">
    <property type="entry name" value="HisKA"/>
    <property type="match status" value="1"/>
</dbReference>
<evidence type="ECO:0000313" key="11">
    <source>
        <dbReference type="Proteomes" id="UP000001784"/>
    </source>
</evidence>
<dbReference type="CDD" id="cd00130">
    <property type="entry name" value="PAS"/>
    <property type="match status" value="1"/>
</dbReference>
<dbReference type="InterPro" id="IPR029016">
    <property type="entry name" value="GAF-like_dom_sf"/>
</dbReference>
<dbReference type="EMBL" id="CP000478">
    <property type="protein sequence ID" value="ABK18238.1"/>
    <property type="molecule type" value="Genomic_DNA"/>
</dbReference>
<dbReference type="SUPFAM" id="SSF47384">
    <property type="entry name" value="Homodimeric domain of signal transducing histidine kinase"/>
    <property type="match status" value="1"/>
</dbReference>
<evidence type="ECO:0000256" key="6">
    <source>
        <dbReference type="ARBA" id="ARBA00022777"/>
    </source>
</evidence>
<dbReference type="InterPro" id="IPR004358">
    <property type="entry name" value="Sig_transdc_His_kin-like_C"/>
</dbReference>
<feature type="domain" description="Histidine kinase" evidence="9">
    <location>
        <begin position="308"/>
        <end position="517"/>
    </location>
</feature>
<reference evidence="10 11" key="1">
    <citation type="submission" date="2006-10" db="EMBL/GenBank/DDBJ databases">
        <title>Complete sequence of Syntrophobacter fumaroxidans MPOB.</title>
        <authorList>
            <consortium name="US DOE Joint Genome Institute"/>
            <person name="Copeland A."/>
            <person name="Lucas S."/>
            <person name="Lapidus A."/>
            <person name="Barry K."/>
            <person name="Detter J.C."/>
            <person name="Glavina del Rio T."/>
            <person name="Hammon N."/>
            <person name="Israni S."/>
            <person name="Pitluck S."/>
            <person name="Goltsman E.G."/>
            <person name="Martinez M."/>
            <person name="Schmutz J."/>
            <person name="Larimer F."/>
            <person name="Land M."/>
            <person name="Hauser L."/>
            <person name="Kyrpides N."/>
            <person name="Kim E."/>
            <person name="Boone D.R."/>
            <person name="Brockman F."/>
            <person name="Culley D."/>
            <person name="Ferry J."/>
            <person name="Gunsalus R."/>
            <person name="McInerney M.J."/>
            <person name="Morrison M."/>
            <person name="Plugge C."/>
            <person name="Rohlin L."/>
            <person name="Scholten J."/>
            <person name="Sieber J."/>
            <person name="Stams A.J.M."/>
            <person name="Worm P."/>
            <person name="Henstra A.M."/>
            <person name="Richardson P."/>
        </authorList>
    </citation>
    <scope>NUCLEOTIDE SEQUENCE [LARGE SCALE GENOMIC DNA]</scope>
    <source>
        <strain evidence="11">DSM 10017 / MPOB</strain>
    </source>
</reference>
<dbReference type="eggNOG" id="COG2203">
    <property type="taxonomic scope" value="Bacteria"/>
</dbReference>
<dbReference type="InterPro" id="IPR005467">
    <property type="entry name" value="His_kinase_dom"/>
</dbReference>
<dbReference type="Pfam" id="PF02518">
    <property type="entry name" value="HATPase_c"/>
    <property type="match status" value="1"/>
</dbReference>
<evidence type="ECO:0000256" key="7">
    <source>
        <dbReference type="ARBA" id="ARBA00022840"/>
    </source>
</evidence>
<keyword evidence="4 10" id="KW-0808">Transferase</keyword>
<dbReference type="KEGG" id="sfu:Sfum_2560"/>
<dbReference type="PROSITE" id="PS50109">
    <property type="entry name" value="HIS_KIN"/>
    <property type="match status" value="1"/>
</dbReference>
<dbReference type="SUPFAM" id="SSF55874">
    <property type="entry name" value="ATPase domain of HSP90 chaperone/DNA topoisomerase II/histidine kinase"/>
    <property type="match status" value="1"/>
</dbReference>